<dbReference type="AlphaFoldDB" id="H6SWQ1"/>
<protein>
    <submittedName>
        <fullName evidence="2">Cysteine-rich protein 1</fullName>
    </submittedName>
</protein>
<evidence type="ECO:0000256" key="1">
    <source>
        <dbReference type="SAM" id="SignalP"/>
    </source>
</evidence>
<evidence type="ECO:0000313" key="2">
    <source>
        <dbReference type="EMBL" id="AEK82127.1"/>
    </source>
</evidence>
<feature type="signal peptide" evidence="1">
    <location>
        <begin position="1"/>
        <end position="29"/>
    </location>
</feature>
<keyword evidence="1" id="KW-0732">Signal</keyword>
<sequence>MEGSGKKGSFTMKTTAILAFLLVNCGVRAEDVDMSPSYPPSKLPSPVTSSSDQDFIELVAGMVLLPKVLKLSKPAIKNVGCFGQCMTLQCKRKSELSMESCPGFCAKQCAMKRKP</sequence>
<dbReference type="EMBL" id="HQ005272">
    <property type="protein sequence ID" value="AEK82127.1"/>
    <property type="molecule type" value="mRNA"/>
</dbReference>
<name>H6SWQ1_DATGL</name>
<feature type="chain" id="PRO_5003606869" evidence="1">
    <location>
        <begin position="30"/>
        <end position="115"/>
    </location>
</feature>
<reference evidence="2" key="1">
    <citation type="journal article" date="2013" name="PLoS ONE">
        <title>Comparison of the Nodule vs. Root Transcriptome of the Actinorhizal Plant Datisca glomerata: Actinorhizal Nodules Contain a Specific Class of Defensins.</title>
        <authorList>
            <person name="Demina I.V."/>
            <person name="Persson T."/>
            <person name="Santos P."/>
            <person name="Plaszczyca M."/>
            <person name="Pawlowski K."/>
        </authorList>
    </citation>
    <scope>NUCLEOTIDE SEQUENCE</scope>
    <source>
        <tissue evidence="2">Nodules</tissue>
    </source>
</reference>
<organism evidence="2">
    <name type="scientific">Datisca glomerata</name>
    <name type="common">Durango root</name>
    <dbReference type="NCBI Taxonomy" id="34297"/>
    <lineage>
        <taxon>Eukaryota</taxon>
        <taxon>Viridiplantae</taxon>
        <taxon>Streptophyta</taxon>
        <taxon>Embryophyta</taxon>
        <taxon>Tracheophyta</taxon>
        <taxon>Spermatophyta</taxon>
        <taxon>Magnoliopsida</taxon>
        <taxon>eudicotyledons</taxon>
        <taxon>Gunneridae</taxon>
        <taxon>Pentapetalae</taxon>
        <taxon>rosids</taxon>
        <taxon>fabids</taxon>
        <taxon>Cucurbitales</taxon>
        <taxon>Datiscaceae</taxon>
        <taxon>Datisca</taxon>
    </lineage>
</organism>
<proteinExistence type="evidence at transcript level"/>
<accession>H6SWQ1</accession>